<dbReference type="AlphaFoldDB" id="A0A0E0GPN1"/>
<name>A0A0E0GPN1_ORYNI</name>
<dbReference type="InterPro" id="IPR027417">
    <property type="entry name" value="P-loop_NTPase"/>
</dbReference>
<reference evidence="1" key="2">
    <citation type="submission" date="2018-04" db="EMBL/GenBank/DDBJ databases">
        <title>OnivRS2 (Oryza nivara Reference Sequence Version 2).</title>
        <authorList>
            <person name="Zhang J."/>
            <person name="Kudrna D."/>
            <person name="Lee S."/>
            <person name="Talag J."/>
            <person name="Rajasekar S."/>
            <person name="Welchert J."/>
            <person name="Hsing Y.-I."/>
            <person name="Wing R.A."/>
        </authorList>
    </citation>
    <scope>NUCLEOTIDE SEQUENCE [LARGE SCALE GENOMIC DNA]</scope>
    <source>
        <strain evidence="1">SL10</strain>
    </source>
</reference>
<keyword evidence="2" id="KW-1185">Reference proteome</keyword>
<proteinExistence type="predicted"/>
<reference evidence="1" key="1">
    <citation type="submission" date="2015-04" db="UniProtKB">
        <authorList>
            <consortium name="EnsemblPlants"/>
        </authorList>
    </citation>
    <scope>IDENTIFICATION</scope>
    <source>
        <strain evidence="1">SL10</strain>
    </source>
</reference>
<accession>A0A0E0GPN1</accession>
<dbReference type="Gene3D" id="3.40.50.300">
    <property type="entry name" value="P-loop containing nucleotide triphosphate hydrolases"/>
    <property type="match status" value="1"/>
</dbReference>
<evidence type="ECO:0000313" key="2">
    <source>
        <dbReference type="Proteomes" id="UP000006591"/>
    </source>
</evidence>
<evidence type="ECO:0000313" key="1">
    <source>
        <dbReference type="EnsemblPlants" id="ONIVA03G24770.1"/>
    </source>
</evidence>
<sequence length="139" mass="14952">MAAAAQDLHRRARLSPQGGVQCWHHQGRARQPLPLQGCRRRGLVASFLAFPSSSPSTVAYLKPLQTGYPDDSDARFVFHRAPALLRRLPLVDGTTRLVASNHTLFPSPSVDPLHSAGAHPTTAADALYLLAARVVGTLS</sequence>
<dbReference type="EnsemblPlants" id="ONIVA03G24770.1">
    <property type="protein sequence ID" value="ONIVA03G24770.1"/>
    <property type="gene ID" value="ONIVA03G24770"/>
</dbReference>
<organism evidence="1">
    <name type="scientific">Oryza nivara</name>
    <name type="common">Indian wild rice</name>
    <name type="synonym">Oryza sativa f. spontanea</name>
    <dbReference type="NCBI Taxonomy" id="4536"/>
    <lineage>
        <taxon>Eukaryota</taxon>
        <taxon>Viridiplantae</taxon>
        <taxon>Streptophyta</taxon>
        <taxon>Embryophyta</taxon>
        <taxon>Tracheophyta</taxon>
        <taxon>Spermatophyta</taxon>
        <taxon>Magnoliopsida</taxon>
        <taxon>Liliopsida</taxon>
        <taxon>Poales</taxon>
        <taxon>Poaceae</taxon>
        <taxon>BOP clade</taxon>
        <taxon>Oryzoideae</taxon>
        <taxon>Oryzeae</taxon>
        <taxon>Oryzinae</taxon>
        <taxon>Oryza</taxon>
    </lineage>
</organism>
<dbReference type="HOGENOM" id="CLU_1848322_0_0_1"/>
<dbReference type="STRING" id="4536.A0A0E0GPN1"/>
<dbReference type="Proteomes" id="UP000006591">
    <property type="component" value="Chromosome 3"/>
</dbReference>
<dbReference type="Gramene" id="ONIVA03G24770.1">
    <property type="protein sequence ID" value="ONIVA03G24770.1"/>
    <property type="gene ID" value="ONIVA03G24770"/>
</dbReference>
<protein>
    <submittedName>
        <fullName evidence="1">Uncharacterized protein</fullName>
    </submittedName>
</protein>